<keyword evidence="4" id="KW-0813">Transport</keyword>
<dbReference type="GO" id="GO:0042910">
    <property type="term" value="F:xenobiotic transmembrane transporter activity"/>
    <property type="evidence" value="ECO:0007669"/>
    <property type="project" value="InterPro"/>
</dbReference>
<evidence type="ECO:0000256" key="6">
    <source>
        <dbReference type="SAM" id="Phobius"/>
    </source>
</evidence>
<name>A0A9D1D6W5_9FIRM</name>
<dbReference type="GO" id="GO:0005886">
    <property type="term" value="C:plasma membrane"/>
    <property type="evidence" value="ECO:0007669"/>
    <property type="project" value="TreeGrafter"/>
</dbReference>
<evidence type="ECO:0000256" key="2">
    <source>
        <dbReference type="ARBA" id="ARBA00010199"/>
    </source>
</evidence>
<reference evidence="7" key="1">
    <citation type="submission" date="2020-10" db="EMBL/GenBank/DDBJ databases">
        <authorList>
            <person name="Gilroy R."/>
        </authorList>
    </citation>
    <scope>NUCLEOTIDE SEQUENCE</scope>
    <source>
        <strain evidence="7">ChiHjej9B8-7071</strain>
    </source>
</reference>
<evidence type="ECO:0000256" key="5">
    <source>
        <dbReference type="ARBA" id="ARBA00031636"/>
    </source>
</evidence>
<evidence type="ECO:0000313" key="7">
    <source>
        <dbReference type="EMBL" id="HIR09565.1"/>
    </source>
</evidence>
<accession>A0A9D1D6W5</accession>
<gene>
    <name evidence="7" type="ORF">IAA70_04085</name>
</gene>
<feature type="non-terminal residue" evidence="7">
    <location>
        <position position="1"/>
    </location>
</feature>
<keyword evidence="6" id="KW-0812">Transmembrane</keyword>
<dbReference type="InterPro" id="IPR002528">
    <property type="entry name" value="MATE_fam"/>
</dbReference>
<dbReference type="InterPro" id="IPR050222">
    <property type="entry name" value="MATE_MdtK"/>
</dbReference>
<dbReference type="Pfam" id="PF01554">
    <property type="entry name" value="MatE"/>
    <property type="match status" value="2"/>
</dbReference>
<feature type="transmembrane region" description="Helical" evidence="6">
    <location>
        <begin position="51"/>
        <end position="72"/>
    </location>
</feature>
<protein>
    <recommendedName>
        <fullName evidence="3">Probable multidrug resistance protein NorM</fullName>
    </recommendedName>
    <alternativeName>
        <fullName evidence="5">Multidrug-efflux transporter</fullName>
    </alternativeName>
</protein>
<dbReference type="NCBIfam" id="TIGR00797">
    <property type="entry name" value="matE"/>
    <property type="match status" value="1"/>
</dbReference>
<evidence type="ECO:0000256" key="4">
    <source>
        <dbReference type="ARBA" id="ARBA00022448"/>
    </source>
</evidence>
<feature type="transmembrane region" description="Helical" evidence="6">
    <location>
        <begin position="105"/>
        <end position="126"/>
    </location>
</feature>
<dbReference type="PANTHER" id="PTHR43298">
    <property type="entry name" value="MULTIDRUG RESISTANCE PROTEIN NORM-RELATED"/>
    <property type="match status" value="1"/>
</dbReference>
<dbReference type="Proteomes" id="UP000824258">
    <property type="component" value="Unassembled WGS sequence"/>
</dbReference>
<keyword evidence="6" id="KW-1133">Transmembrane helix</keyword>
<feature type="transmembrane region" description="Helical" evidence="6">
    <location>
        <begin position="269"/>
        <end position="289"/>
    </location>
</feature>
<dbReference type="GO" id="GO:0015297">
    <property type="term" value="F:antiporter activity"/>
    <property type="evidence" value="ECO:0007669"/>
    <property type="project" value="InterPro"/>
</dbReference>
<evidence type="ECO:0000313" key="8">
    <source>
        <dbReference type="Proteomes" id="UP000824258"/>
    </source>
</evidence>
<comment type="similarity">
    <text evidence="2">Belongs to the multi antimicrobial extrusion (MATE) (TC 2.A.66.1) family.</text>
</comment>
<feature type="transmembrane region" description="Helical" evidence="6">
    <location>
        <begin position="301"/>
        <end position="322"/>
    </location>
</feature>
<evidence type="ECO:0000256" key="1">
    <source>
        <dbReference type="ARBA" id="ARBA00003408"/>
    </source>
</evidence>
<reference evidence="7" key="2">
    <citation type="journal article" date="2021" name="PeerJ">
        <title>Extensive microbial diversity within the chicken gut microbiome revealed by metagenomics and culture.</title>
        <authorList>
            <person name="Gilroy R."/>
            <person name="Ravi A."/>
            <person name="Getino M."/>
            <person name="Pursley I."/>
            <person name="Horton D.L."/>
            <person name="Alikhan N.F."/>
            <person name="Baker D."/>
            <person name="Gharbi K."/>
            <person name="Hall N."/>
            <person name="Watson M."/>
            <person name="Adriaenssens E.M."/>
            <person name="Foster-Nyarko E."/>
            <person name="Jarju S."/>
            <person name="Secka A."/>
            <person name="Antonio M."/>
            <person name="Oren A."/>
            <person name="Chaudhuri R.R."/>
            <person name="La Ragione R."/>
            <person name="Hildebrand F."/>
            <person name="Pallen M.J."/>
        </authorList>
    </citation>
    <scope>NUCLEOTIDE SEQUENCE</scope>
    <source>
        <strain evidence="7">ChiHjej9B8-7071</strain>
    </source>
</reference>
<sequence length="358" mass="38992">RFGKLLHTAAILSLSLGILLSIFGVTCARPILQLLKTKDNLIDGAALYLRIYLLGIPGLALYNFGSAILSALGDTRRPLRFLAFAGVLNIVLNLFFVLVVRMEVAGVALASIISQYLSAVLILIALTKNDAPFALEKSALRLDRTSALEIIRLGIPAGLQNCIFAMANLFIQVGVNSFSSTMVAGNSAAANADSLIYDVMAAFYTACASFMGQNYGARNRKRIRKSYFISLAYSFSVGLMLGLLLVLFGRQFLGLFSPEPDVIDAGMRRLTIMGFSYGFSAFMDCTIAASRALGKSLVPTVMVILGSCVFRIIWVYTVFAWFQTIPSLYLVYICSWTITAIAEIAYFASVYKKQVATL</sequence>
<feature type="transmembrane region" description="Helical" evidence="6">
    <location>
        <begin position="227"/>
        <end position="249"/>
    </location>
</feature>
<dbReference type="PANTHER" id="PTHR43298:SF2">
    <property type="entry name" value="FMN_FAD EXPORTER YEEO-RELATED"/>
    <property type="match status" value="1"/>
</dbReference>
<feature type="transmembrane region" description="Helical" evidence="6">
    <location>
        <begin position="328"/>
        <end position="348"/>
    </location>
</feature>
<organism evidence="7 8">
    <name type="scientific">Candidatus Avoscillospira stercoripullorum</name>
    <dbReference type="NCBI Taxonomy" id="2840709"/>
    <lineage>
        <taxon>Bacteria</taxon>
        <taxon>Bacillati</taxon>
        <taxon>Bacillota</taxon>
        <taxon>Clostridia</taxon>
        <taxon>Eubacteriales</taxon>
        <taxon>Oscillospiraceae</taxon>
        <taxon>Oscillospiraceae incertae sedis</taxon>
        <taxon>Candidatus Avoscillospira</taxon>
    </lineage>
</organism>
<evidence type="ECO:0000256" key="3">
    <source>
        <dbReference type="ARBA" id="ARBA00020268"/>
    </source>
</evidence>
<feature type="transmembrane region" description="Helical" evidence="6">
    <location>
        <begin position="147"/>
        <end position="175"/>
    </location>
</feature>
<keyword evidence="6" id="KW-0472">Membrane</keyword>
<comment type="caution">
    <text evidence="7">The sequence shown here is derived from an EMBL/GenBank/DDBJ whole genome shotgun (WGS) entry which is preliminary data.</text>
</comment>
<comment type="function">
    <text evidence="1">Multidrug efflux pump.</text>
</comment>
<feature type="transmembrane region" description="Helical" evidence="6">
    <location>
        <begin position="79"/>
        <end position="99"/>
    </location>
</feature>
<dbReference type="EMBL" id="DVGD01000123">
    <property type="protein sequence ID" value="HIR09565.1"/>
    <property type="molecule type" value="Genomic_DNA"/>
</dbReference>
<feature type="transmembrane region" description="Helical" evidence="6">
    <location>
        <begin position="195"/>
        <end position="215"/>
    </location>
</feature>
<dbReference type="AlphaFoldDB" id="A0A9D1D6W5"/>
<proteinExistence type="inferred from homology"/>